<reference evidence="1 2" key="1">
    <citation type="submission" date="2019-12" db="EMBL/GenBank/DDBJ databases">
        <title>Microbes associate with the intestines of laboratory mice.</title>
        <authorList>
            <person name="Navarre W."/>
            <person name="Wong E."/>
        </authorList>
    </citation>
    <scope>NUCLEOTIDE SEQUENCE [LARGE SCALE GENOMIC DNA]</scope>
    <source>
        <strain evidence="1 2">NM82_D38</strain>
    </source>
</reference>
<sequence>MHKTRIEIRAVKAAEIDGAAPPARYVARLSIEALPAPVVTFIYFETGYQGAPLTAQETDSARGLVFRALVAGSIREMLRVAARRLDSGATEKIKFSGLIDLDRRRPPRAIDALPAPAV</sequence>
<dbReference type="Proteomes" id="UP000472580">
    <property type="component" value="Unassembled WGS sequence"/>
</dbReference>
<name>A0A6L6YDU7_9BURK</name>
<protein>
    <submittedName>
        <fullName evidence="1">Uncharacterized protein</fullName>
    </submittedName>
</protein>
<dbReference type="RefSeq" id="WP_160334072.1">
    <property type="nucleotide sequence ID" value="NZ_WSRP01000001.1"/>
</dbReference>
<proteinExistence type="predicted"/>
<dbReference type="EMBL" id="WSRP01000001">
    <property type="protein sequence ID" value="MVX55637.1"/>
    <property type="molecule type" value="Genomic_DNA"/>
</dbReference>
<evidence type="ECO:0000313" key="1">
    <source>
        <dbReference type="EMBL" id="MVX55637.1"/>
    </source>
</evidence>
<dbReference type="AlphaFoldDB" id="A0A6L6YDU7"/>
<gene>
    <name evidence="1" type="ORF">E5987_00225</name>
</gene>
<evidence type="ECO:0000313" key="2">
    <source>
        <dbReference type="Proteomes" id="UP000472580"/>
    </source>
</evidence>
<keyword evidence="2" id="KW-1185">Reference proteome</keyword>
<organism evidence="1 2">
    <name type="scientific">Parasutterella muris</name>
    <dbReference type="NCBI Taxonomy" id="2565572"/>
    <lineage>
        <taxon>Bacteria</taxon>
        <taxon>Pseudomonadati</taxon>
        <taxon>Pseudomonadota</taxon>
        <taxon>Betaproteobacteria</taxon>
        <taxon>Burkholderiales</taxon>
        <taxon>Sutterellaceae</taxon>
        <taxon>Parasutterella</taxon>
    </lineage>
</organism>
<comment type="caution">
    <text evidence="1">The sequence shown here is derived from an EMBL/GenBank/DDBJ whole genome shotgun (WGS) entry which is preliminary data.</text>
</comment>
<accession>A0A6L6YDU7</accession>